<gene>
    <name evidence="2" type="ORF">GGR06_003732</name>
</gene>
<sequence>MKNSNKIMLLLLSVLLPMGFTGCSDDDEIPAVDNSTELEIGVESLRVKIGAENKTALDIKQGNGEYSVFALDESIAKAYVEDGEVVVEGVSNGETLIVVSDKGGFYRKLPVYIYTTDVLTLEKSEVELITKLGHVGTFETHVVLGNGGYTAKADNPAVTAVITEEGEVTISAKSKPEAYTATLTITDCTALSATVKVSVSATTKAFTEEELAVIKADGTRRYYLDGKSDSYMSWGTSINSENENGDVIYGWQYYTYYLYKLSFKGGKTVGKKTEGLFNAKGGLGTHNESIDLEIIQNDGTNVWGIFTFTKDEVLHYGYFCDKK</sequence>
<dbReference type="PROSITE" id="PS51257">
    <property type="entry name" value="PROKAR_LIPOPROTEIN"/>
    <property type="match status" value="1"/>
</dbReference>
<dbReference type="RefSeq" id="WP_044165646.1">
    <property type="nucleotide sequence ID" value="NZ_JACIER010000020.1"/>
</dbReference>
<organism evidence="2 3">
    <name type="scientific">Bacteroides reticulotermitis</name>
    <dbReference type="NCBI Taxonomy" id="1133319"/>
    <lineage>
        <taxon>Bacteria</taxon>
        <taxon>Pseudomonadati</taxon>
        <taxon>Bacteroidota</taxon>
        <taxon>Bacteroidia</taxon>
        <taxon>Bacteroidales</taxon>
        <taxon>Bacteroidaceae</taxon>
        <taxon>Bacteroides</taxon>
    </lineage>
</organism>
<keyword evidence="1" id="KW-0732">Signal</keyword>
<proteinExistence type="predicted"/>
<dbReference type="Proteomes" id="UP000560658">
    <property type="component" value="Unassembled WGS sequence"/>
</dbReference>
<keyword evidence="3" id="KW-1185">Reference proteome</keyword>
<accession>A0A840D0E4</accession>
<dbReference type="EMBL" id="JACIER010000020">
    <property type="protein sequence ID" value="MBB4045907.1"/>
    <property type="molecule type" value="Genomic_DNA"/>
</dbReference>
<feature type="signal peptide" evidence="1">
    <location>
        <begin position="1"/>
        <end position="24"/>
    </location>
</feature>
<name>A0A840D0E4_9BACE</name>
<evidence type="ECO:0008006" key="4">
    <source>
        <dbReference type="Google" id="ProtNLM"/>
    </source>
</evidence>
<protein>
    <recommendedName>
        <fullName evidence="4">BIG2 domain-containing protein</fullName>
    </recommendedName>
</protein>
<reference evidence="2" key="1">
    <citation type="submission" date="2020-08" db="EMBL/GenBank/DDBJ databases">
        <title>Genomic Encyclopedia of Type Strains, Phase IV (KMG-IV): sequencing the most valuable type-strain genomes for metagenomic binning, comparative biology and taxonomic classification.</title>
        <authorList>
            <person name="Goeker M."/>
        </authorList>
    </citation>
    <scope>NUCLEOTIDE SEQUENCE [LARGE SCALE GENOMIC DNA]</scope>
    <source>
        <strain evidence="2">DSM 105720</strain>
    </source>
</reference>
<evidence type="ECO:0000313" key="3">
    <source>
        <dbReference type="Proteomes" id="UP000560658"/>
    </source>
</evidence>
<evidence type="ECO:0000256" key="1">
    <source>
        <dbReference type="SAM" id="SignalP"/>
    </source>
</evidence>
<evidence type="ECO:0000313" key="2">
    <source>
        <dbReference type="EMBL" id="MBB4045907.1"/>
    </source>
</evidence>
<comment type="caution">
    <text evidence="2">The sequence shown here is derived from an EMBL/GenBank/DDBJ whole genome shotgun (WGS) entry which is preliminary data.</text>
</comment>
<dbReference type="AlphaFoldDB" id="A0A840D0E4"/>
<feature type="chain" id="PRO_5033029035" description="BIG2 domain-containing protein" evidence="1">
    <location>
        <begin position="25"/>
        <end position="323"/>
    </location>
</feature>